<dbReference type="GO" id="GO:0004497">
    <property type="term" value="F:monooxygenase activity"/>
    <property type="evidence" value="ECO:0007669"/>
    <property type="project" value="UniProtKB-KW"/>
</dbReference>
<evidence type="ECO:0000256" key="6">
    <source>
        <dbReference type="ARBA" id="ARBA00023004"/>
    </source>
</evidence>
<dbReference type="Proteomes" id="UP000664132">
    <property type="component" value="Unassembled WGS sequence"/>
</dbReference>
<dbReference type="PANTHER" id="PTHR46300">
    <property type="entry name" value="P450, PUTATIVE (EUROFUNG)-RELATED-RELATED"/>
    <property type="match status" value="1"/>
</dbReference>
<evidence type="ECO:0008006" key="13">
    <source>
        <dbReference type="Google" id="ProtNLM"/>
    </source>
</evidence>
<dbReference type="InterPro" id="IPR001128">
    <property type="entry name" value="Cyt_P450"/>
</dbReference>
<accession>A0A8H8BWC7</accession>
<dbReference type="Pfam" id="PF00067">
    <property type="entry name" value="p450"/>
    <property type="match status" value="1"/>
</dbReference>
<dbReference type="AlphaFoldDB" id="A0A8H8BWC7"/>
<keyword evidence="7 9" id="KW-0503">Monooxygenase</keyword>
<dbReference type="PROSITE" id="PS00086">
    <property type="entry name" value="CYTOCHROME_P450"/>
    <property type="match status" value="1"/>
</dbReference>
<dbReference type="EMBL" id="JAFJYH010000002">
    <property type="protein sequence ID" value="KAG4426545.1"/>
    <property type="molecule type" value="Genomic_DNA"/>
</dbReference>
<dbReference type="CDD" id="cd11065">
    <property type="entry name" value="CYP64-like"/>
    <property type="match status" value="1"/>
</dbReference>
<dbReference type="Gene3D" id="1.10.630.10">
    <property type="entry name" value="Cytochrome P450"/>
    <property type="match status" value="1"/>
</dbReference>
<evidence type="ECO:0000256" key="5">
    <source>
        <dbReference type="ARBA" id="ARBA00023002"/>
    </source>
</evidence>
<evidence type="ECO:0000313" key="11">
    <source>
        <dbReference type="EMBL" id="KAG4426545.1"/>
    </source>
</evidence>
<evidence type="ECO:0000256" key="9">
    <source>
        <dbReference type="RuleBase" id="RU000461"/>
    </source>
</evidence>
<feature type="binding site" description="axial binding residue" evidence="8">
    <location>
        <position position="448"/>
    </location>
    <ligand>
        <name>heme</name>
        <dbReference type="ChEBI" id="CHEBI:30413"/>
    </ligand>
    <ligandPart>
        <name>Fe</name>
        <dbReference type="ChEBI" id="CHEBI:18248"/>
    </ligandPart>
</feature>
<dbReference type="GO" id="GO:0020037">
    <property type="term" value="F:heme binding"/>
    <property type="evidence" value="ECO:0007669"/>
    <property type="project" value="InterPro"/>
</dbReference>
<gene>
    <name evidence="11" type="ORF">IFR04_000427</name>
</gene>
<comment type="cofactor">
    <cofactor evidence="1 8">
        <name>heme</name>
        <dbReference type="ChEBI" id="CHEBI:30413"/>
    </cofactor>
</comment>
<keyword evidence="4 8" id="KW-0479">Metal-binding</keyword>
<dbReference type="InterPro" id="IPR036396">
    <property type="entry name" value="Cyt_P450_sf"/>
</dbReference>
<evidence type="ECO:0000256" key="4">
    <source>
        <dbReference type="ARBA" id="ARBA00022723"/>
    </source>
</evidence>
<keyword evidence="6 8" id="KW-0408">Iron</keyword>
<keyword evidence="3 8" id="KW-0349">Heme</keyword>
<sequence length="536" mass="60715">MTSTILQGWPLAVVAGCLGYVIFRYFSSSTNRGKLPPGPRRIPLLGNINDFPPAHIPEFQHWLKHKDLYGPISSVTVMGTTLVIIHDKKAVHDLLEINANKTSGRPTNVFANELCGYENIVLCQGYNNTFRECRKLLHRELGTKVSAAQFRDVQKIEVNRQLVRTLDEPGKWLGHLKATTAATILKMTYDYNIEQDKPDTLVGLIERVLSQFSLAAVPMAWPVDLIPALRYIPENFPGFNFKKTACKWRSDVRASGYTPYRFVQRQMAAKRYQPSYVSKLVQQLKPEHETGNLTDQDENAIIWTAASLYGAAADTLVISLTAFTMAMIVFPNVQREAQEELDRVVGQNRLPNFEDRENLPYINAIVKETLRWWPVTPMGFPHAADADVEYEGHHIPKGAIILPAVWWFLNDPEIYFNPKVFDPERFLSPRNEPDPNVEGFFGYGRRICPGRFFADSSLFLNIAQSLATLKFEKAIDPDGRDIEIDITPKAGILSYPKDFQFSVTGRSPKHADLIRRVGMEHPLEEGDAGLLRNETD</sequence>
<evidence type="ECO:0000256" key="2">
    <source>
        <dbReference type="ARBA" id="ARBA00010617"/>
    </source>
</evidence>
<proteinExistence type="inferred from homology"/>
<protein>
    <recommendedName>
        <fullName evidence="13">O-methylsterigmatocystin oxidoreductase</fullName>
    </recommendedName>
</protein>
<dbReference type="PANTHER" id="PTHR46300:SF7">
    <property type="entry name" value="P450, PUTATIVE (EUROFUNG)-RELATED"/>
    <property type="match status" value="1"/>
</dbReference>
<evidence type="ECO:0000256" key="8">
    <source>
        <dbReference type="PIRSR" id="PIRSR602401-1"/>
    </source>
</evidence>
<dbReference type="PRINTS" id="PR00463">
    <property type="entry name" value="EP450I"/>
</dbReference>
<dbReference type="InterPro" id="IPR050364">
    <property type="entry name" value="Cytochrome_P450_fung"/>
</dbReference>
<reference evidence="11" key="1">
    <citation type="submission" date="2021-02" db="EMBL/GenBank/DDBJ databases">
        <title>Genome sequence Cadophora malorum strain M34.</title>
        <authorList>
            <person name="Stefanovic E."/>
            <person name="Vu D."/>
            <person name="Scully C."/>
            <person name="Dijksterhuis J."/>
            <person name="Roader J."/>
            <person name="Houbraken J."/>
        </authorList>
    </citation>
    <scope>NUCLEOTIDE SEQUENCE</scope>
    <source>
        <strain evidence="11">M34</strain>
    </source>
</reference>
<evidence type="ECO:0000256" key="3">
    <source>
        <dbReference type="ARBA" id="ARBA00022617"/>
    </source>
</evidence>
<feature type="transmembrane region" description="Helical" evidence="10">
    <location>
        <begin position="6"/>
        <end position="26"/>
    </location>
</feature>
<evidence type="ECO:0000313" key="12">
    <source>
        <dbReference type="Proteomes" id="UP000664132"/>
    </source>
</evidence>
<dbReference type="OrthoDB" id="2789670at2759"/>
<keyword evidence="10" id="KW-0812">Transmembrane</keyword>
<keyword evidence="10" id="KW-0472">Membrane</keyword>
<name>A0A8H8BWC7_9HELO</name>
<dbReference type="PRINTS" id="PR00385">
    <property type="entry name" value="P450"/>
</dbReference>
<dbReference type="GO" id="GO:0005506">
    <property type="term" value="F:iron ion binding"/>
    <property type="evidence" value="ECO:0007669"/>
    <property type="project" value="InterPro"/>
</dbReference>
<dbReference type="InterPro" id="IPR017972">
    <property type="entry name" value="Cyt_P450_CS"/>
</dbReference>
<evidence type="ECO:0000256" key="1">
    <source>
        <dbReference type="ARBA" id="ARBA00001971"/>
    </source>
</evidence>
<comment type="caution">
    <text evidence="11">The sequence shown here is derived from an EMBL/GenBank/DDBJ whole genome shotgun (WGS) entry which is preliminary data.</text>
</comment>
<comment type="similarity">
    <text evidence="2 9">Belongs to the cytochrome P450 family.</text>
</comment>
<dbReference type="GO" id="GO:0016705">
    <property type="term" value="F:oxidoreductase activity, acting on paired donors, with incorporation or reduction of molecular oxygen"/>
    <property type="evidence" value="ECO:0007669"/>
    <property type="project" value="InterPro"/>
</dbReference>
<evidence type="ECO:0000256" key="7">
    <source>
        <dbReference type="ARBA" id="ARBA00023033"/>
    </source>
</evidence>
<dbReference type="InterPro" id="IPR002401">
    <property type="entry name" value="Cyt_P450_E_grp-I"/>
</dbReference>
<organism evidence="11 12">
    <name type="scientific">Cadophora malorum</name>
    <dbReference type="NCBI Taxonomy" id="108018"/>
    <lineage>
        <taxon>Eukaryota</taxon>
        <taxon>Fungi</taxon>
        <taxon>Dikarya</taxon>
        <taxon>Ascomycota</taxon>
        <taxon>Pezizomycotina</taxon>
        <taxon>Leotiomycetes</taxon>
        <taxon>Helotiales</taxon>
        <taxon>Ploettnerulaceae</taxon>
        <taxon>Cadophora</taxon>
    </lineage>
</organism>
<keyword evidence="12" id="KW-1185">Reference proteome</keyword>
<keyword evidence="10" id="KW-1133">Transmembrane helix</keyword>
<keyword evidence="5 9" id="KW-0560">Oxidoreductase</keyword>
<dbReference type="SUPFAM" id="SSF48264">
    <property type="entry name" value="Cytochrome P450"/>
    <property type="match status" value="1"/>
</dbReference>
<evidence type="ECO:0000256" key="10">
    <source>
        <dbReference type="SAM" id="Phobius"/>
    </source>
</evidence>